<dbReference type="RefSeq" id="WP_179535260.1">
    <property type="nucleotide sequence ID" value="NZ_JACBYW010000003.1"/>
</dbReference>
<protein>
    <recommendedName>
        <fullName evidence="3">SnoaL-like domain-containing protein</fullName>
    </recommendedName>
</protein>
<accession>A0A852YZ65</accession>
<sequence>MSTPAPGRWRARGLLLLGMPICLLWGGSAPPEEGTSPSERRSAVTDYFAANNAAARRGPDAQRAFLRRTQHPDFRESTCSLAGRTVTIDPAPRTLRRDPDFTVHGLRPAGRVRVVAVEVTVRRAGEIVGRQIGSKHLVSLDGEIYGFAPCPA</sequence>
<proteinExistence type="predicted"/>
<dbReference type="Proteomes" id="UP000548304">
    <property type="component" value="Unassembled WGS sequence"/>
</dbReference>
<dbReference type="AlphaFoldDB" id="A0A852YZ65"/>
<name>A0A852YZ65_9ACTN</name>
<evidence type="ECO:0000313" key="2">
    <source>
        <dbReference type="Proteomes" id="UP000548304"/>
    </source>
</evidence>
<gene>
    <name evidence="1" type="ORF">FHR84_002144</name>
</gene>
<organism evidence="1 2">
    <name type="scientific">Actinopolyspora biskrensis</name>
    <dbReference type="NCBI Taxonomy" id="1470178"/>
    <lineage>
        <taxon>Bacteria</taxon>
        <taxon>Bacillati</taxon>
        <taxon>Actinomycetota</taxon>
        <taxon>Actinomycetes</taxon>
        <taxon>Actinopolysporales</taxon>
        <taxon>Actinopolysporaceae</taxon>
        <taxon>Actinopolyspora</taxon>
    </lineage>
</organism>
<reference evidence="1 2" key="1">
    <citation type="submission" date="2020-07" db="EMBL/GenBank/DDBJ databases">
        <title>Genomic Encyclopedia of Type Strains, Phase III (KMG-III): the genomes of soil and plant-associated and newly described type strains.</title>
        <authorList>
            <person name="Whitman W."/>
        </authorList>
    </citation>
    <scope>NUCLEOTIDE SEQUENCE [LARGE SCALE GENOMIC DNA]</scope>
    <source>
        <strain evidence="1 2">CECT 8576</strain>
    </source>
</reference>
<evidence type="ECO:0000313" key="1">
    <source>
        <dbReference type="EMBL" id="NYH78819.1"/>
    </source>
</evidence>
<keyword evidence="2" id="KW-1185">Reference proteome</keyword>
<comment type="caution">
    <text evidence="1">The sequence shown here is derived from an EMBL/GenBank/DDBJ whole genome shotgun (WGS) entry which is preliminary data.</text>
</comment>
<dbReference type="EMBL" id="JACBYW010000003">
    <property type="protein sequence ID" value="NYH78819.1"/>
    <property type="molecule type" value="Genomic_DNA"/>
</dbReference>
<evidence type="ECO:0008006" key="3">
    <source>
        <dbReference type="Google" id="ProtNLM"/>
    </source>
</evidence>